<keyword evidence="2" id="KW-1003">Cell membrane</keyword>
<feature type="transmembrane region" description="Helical" evidence="6">
    <location>
        <begin position="386"/>
        <end position="410"/>
    </location>
</feature>
<evidence type="ECO:0000256" key="4">
    <source>
        <dbReference type="ARBA" id="ARBA00022989"/>
    </source>
</evidence>
<keyword evidence="3 6" id="KW-0812">Transmembrane</keyword>
<keyword evidence="5 6" id="KW-0472">Membrane</keyword>
<dbReference type="GO" id="GO:0005886">
    <property type="term" value="C:plasma membrane"/>
    <property type="evidence" value="ECO:0007669"/>
    <property type="project" value="UniProtKB-SubCell"/>
</dbReference>
<evidence type="ECO:0000256" key="6">
    <source>
        <dbReference type="SAM" id="Phobius"/>
    </source>
</evidence>
<feature type="transmembrane region" description="Helical" evidence="6">
    <location>
        <begin position="777"/>
        <end position="797"/>
    </location>
</feature>
<dbReference type="PANTHER" id="PTHR30572">
    <property type="entry name" value="MEMBRANE COMPONENT OF TRANSPORTER-RELATED"/>
    <property type="match status" value="1"/>
</dbReference>
<dbReference type="Pfam" id="PF02687">
    <property type="entry name" value="FtsX"/>
    <property type="match status" value="2"/>
</dbReference>
<evidence type="ECO:0000256" key="1">
    <source>
        <dbReference type="ARBA" id="ARBA00004651"/>
    </source>
</evidence>
<sequence>MTCLFNITSMIKNYFKIAWRSLAKQKAYSLINVIGLSVGLTACLIVSTVVVDELSYDKQWSKGNRIYRVLSVSNVIKGEAPQPATFSGLGPSLKRDLPETEDYCRISVIHSRLKLTADEEEINLKVLRAEPTFWNMFDVKALQGNPEKFIKGYTNIVITEKVRKQYFKDKEVIGKVIVNVPEFGDPQKYLVTGVIENLPQNSHLQADVIALNEYRAQDNRIPGINEGYTFEPQYVLLKHGTNIEAFTKKVNQWYAANYKGKVLDYLFRFQPLKDIYLRSDFPAVQEVHGNIRNVYIFAVIAALLLIIACINFVNLTISRVFTRARETGVRKVLGAGTAQIIARFLAESILFFALSFAIAVILYPILIKYVEVYLGHPLVINLFNGAFLFIAIAGVAMVSLLTGLYPAWYLSKPKPTVIFRDKLPTSGGLNLLKRSLIVGQFTISATIIIATLVVRYQVNFMSQRDLGFDKSNLVNIDFTDWGKTGEGFKNAVKQIPGVTGASITNWYPSSGSGSMSRGVKLDKKNVTLYFIQGDADLPYIMGFRLQKGRLFDRTSNADALSQDSLMGGVIDPETKRLINSQPILATAYTAKLMGLKINALAGKFEGMPVGVVSDFYSESLHNKIKPTVIQAIKDQRYGAMLIKTIPGSGKHVLEAVNKLYKSYYPARPFKYNWVSDLIDRQYRADFKLQQLFTCFSLLIIFLACIGLFGVVAFATEQRVKEIGIRKVLGASVQDIVTLISVDFIKLVLVAFLIASPITWYAMNAWLQNYAYRVSIPVWAFGLGGASIVVLALITISFKSVRAAFTNPAESLRAD</sequence>
<feature type="transmembrane region" description="Helical" evidence="6">
    <location>
        <begin position="431"/>
        <end position="454"/>
    </location>
</feature>
<dbReference type="GO" id="GO:0022857">
    <property type="term" value="F:transmembrane transporter activity"/>
    <property type="evidence" value="ECO:0007669"/>
    <property type="project" value="TreeGrafter"/>
</dbReference>
<name>A0A563U3M8_9SPHI</name>
<feature type="domain" description="ABC3 transporter permease C-terminal" evidence="7">
    <location>
        <begin position="299"/>
        <end position="414"/>
    </location>
</feature>
<accession>A0A563U3M8</accession>
<dbReference type="Proteomes" id="UP000318010">
    <property type="component" value="Unassembled WGS sequence"/>
</dbReference>
<feature type="transmembrane region" description="Helical" evidence="6">
    <location>
        <begin position="690"/>
        <end position="714"/>
    </location>
</feature>
<feature type="domain" description="ABC3 transporter permease C-terminal" evidence="7">
    <location>
        <begin position="694"/>
        <end position="807"/>
    </location>
</feature>
<reference evidence="9 10" key="1">
    <citation type="submission" date="2019-07" db="EMBL/GenBank/DDBJ databases">
        <authorList>
            <person name="Kim J."/>
        </authorList>
    </citation>
    <scope>NUCLEOTIDE SEQUENCE [LARGE SCALE GENOMIC DNA]</scope>
    <source>
        <strain evidence="9 10">MJ1a</strain>
    </source>
</reference>
<evidence type="ECO:0000259" key="8">
    <source>
        <dbReference type="Pfam" id="PF12704"/>
    </source>
</evidence>
<dbReference type="AlphaFoldDB" id="A0A563U3M8"/>
<dbReference type="EMBL" id="VOEI01000003">
    <property type="protein sequence ID" value="TWR25933.1"/>
    <property type="molecule type" value="Genomic_DNA"/>
</dbReference>
<evidence type="ECO:0000256" key="2">
    <source>
        <dbReference type="ARBA" id="ARBA00022475"/>
    </source>
</evidence>
<keyword evidence="4 6" id="KW-1133">Transmembrane helix</keyword>
<evidence type="ECO:0000313" key="10">
    <source>
        <dbReference type="Proteomes" id="UP000318010"/>
    </source>
</evidence>
<feature type="transmembrane region" description="Helical" evidence="6">
    <location>
        <begin position="735"/>
        <end position="757"/>
    </location>
</feature>
<evidence type="ECO:0000313" key="9">
    <source>
        <dbReference type="EMBL" id="TWR25933.1"/>
    </source>
</evidence>
<dbReference type="InterPro" id="IPR003838">
    <property type="entry name" value="ABC3_permease_C"/>
</dbReference>
<dbReference type="InterPro" id="IPR050250">
    <property type="entry name" value="Macrolide_Exporter_MacB"/>
</dbReference>
<feature type="transmembrane region" description="Helical" evidence="6">
    <location>
        <begin position="30"/>
        <end position="51"/>
    </location>
</feature>
<keyword evidence="10" id="KW-1185">Reference proteome</keyword>
<comment type="caution">
    <text evidence="9">The sequence shown here is derived from an EMBL/GenBank/DDBJ whole genome shotgun (WGS) entry which is preliminary data.</text>
</comment>
<organism evidence="9 10">
    <name type="scientific">Mucilaginibacter achroorhodeus</name>
    <dbReference type="NCBI Taxonomy" id="2599294"/>
    <lineage>
        <taxon>Bacteria</taxon>
        <taxon>Pseudomonadati</taxon>
        <taxon>Bacteroidota</taxon>
        <taxon>Sphingobacteriia</taxon>
        <taxon>Sphingobacteriales</taxon>
        <taxon>Sphingobacteriaceae</taxon>
        <taxon>Mucilaginibacter</taxon>
    </lineage>
</organism>
<dbReference type="InterPro" id="IPR025857">
    <property type="entry name" value="MacB_PCD"/>
</dbReference>
<dbReference type="PANTHER" id="PTHR30572:SF18">
    <property type="entry name" value="ABC-TYPE MACROLIDE FAMILY EXPORT SYSTEM PERMEASE COMPONENT 2"/>
    <property type="match status" value="1"/>
</dbReference>
<evidence type="ECO:0000259" key="7">
    <source>
        <dbReference type="Pfam" id="PF02687"/>
    </source>
</evidence>
<proteinExistence type="predicted"/>
<feature type="transmembrane region" description="Helical" evidence="6">
    <location>
        <begin position="340"/>
        <end position="366"/>
    </location>
</feature>
<feature type="domain" description="MacB-like periplasmic core" evidence="8">
    <location>
        <begin position="29"/>
        <end position="252"/>
    </location>
</feature>
<evidence type="ECO:0000256" key="3">
    <source>
        <dbReference type="ARBA" id="ARBA00022692"/>
    </source>
</evidence>
<comment type="subcellular location">
    <subcellularLocation>
        <location evidence="1">Cell membrane</location>
        <topology evidence="1">Multi-pass membrane protein</topology>
    </subcellularLocation>
</comment>
<gene>
    <name evidence="9" type="ORF">FPZ42_09850</name>
</gene>
<protein>
    <submittedName>
        <fullName evidence="9">FtsX-like permease family protein</fullName>
    </submittedName>
</protein>
<feature type="transmembrane region" description="Helical" evidence="6">
    <location>
        <begin position="294"/>
        <end position="315"/>
    </location>
</feature>
<dbReference type="Pfam" id="PF12704">
    <property type="entry name" value="MacB_PCD"/>
    <property type="match status" value="1"/>
</dbReference>
<evidence type="ECO:0000256" key="5">
    <source>
        <dbReference type="ARBA" id="ARBA00023136"/>
    </source>
</evidence>
<dbReference type="OrthoDB" id="1451596at2"/>